<dbReference type="GO" id="GO:0006869">
    <property type="term" value="P:lipid transport"/>
    <property type="evidence" value="ECO:0007669"/>
    <property type="project" value="UniProtKB-KW"/>
</dbReference>
<reference evidence="7" key="1">
    <citation type="submission" date="2022-11" db="UniProtKB">
        <authorList>
            <consortium name="WormBaseParasite"/>
        </authorList>
    </citation>
    <scope>IDENTIFICATION</scope>
</reference>
<dbReference type="GO" id="GO:0008289">
    <property type="term" value="F:lipid binding"/>
    <property type="evidence" value="ECO:0007669"/>
    <property type="project" value="UniProtKB-KW"/>
</dbReference>
<feature type="domain" description="START" evidence="5">
    <location>
        <begin position="1"/>
        <end position="212"/>
    </location>
</feature>
<evidence type="ECO:0000259" key="5">
    <source>
        <dbReference type="PROSITE" id="PS50848"/>
    </source>
</evidence>
<dbReference type="InterPro" id="IPR002913">
    <property type="entry name" value="START_lipid-bd_dom"/>
</dbReference>
<dbReference type="AlphaFoldDB" id="A0A915KPA1"/>
<organism evidence="6 7">
    <name type="scientific">Romanomermis culicivorax</name>
    <name type="common">Nematode worm</name>
    <dbReference type="NCBI Taxonomy" id="13658"/>
    <lineage>
        <taxon>Eukaryota</taxon>
        <taxon>Metazoa</taxon>
        <taxon>Ecdysozoa</taxon>
        <taxon>Nematoda</taxon>
        <taxon>Enoplea</taxon>
        <taxon>Dorylaimia</taxon>
        <taxon>Mermithida</taxon>
        <taxon>Mermithoidea</taxon>
        <taxon>Mermithidae</taxon>
        <taxon>Romanomermis</taxon>
    </lineage>
</organism>
<evidence type="ECO:0000256" key="3">
    <source>
        <dbReference type="ARBA" id="ARBA00023121"/>
    </source>
</evidence>
<dbReference type="Proteomes" id="UP000887565">
    <property type="component" value="Unplaced"/>
</dbReference>
<dbReference type="InterPro" id="IPR043556">
    <property type="entry name" value="StARD5/6"/>
</dbReference>
<dbReference type="Gene3D" id="3.30.530.20">
    <property type="match status" value="1"/>
</dbReference>
<sequence length="227" mass="26204">MDKQSYLKTAEEAVLEVQRLVNDHQDWSLRKETSDALVYSTKLPDSKLTCFKGEINAHMSMEKIMDLVHPSERYRPRFDPFIDRCDIIEELNDTVAIVHQKFKPTFKHIISPRDAIDLAIYGETETSKYFLITSIKHPKFPPTNQFVRGWAHPMGVTAIKTSDPNQCRVVSLSHIDFNLPPLIPQTLIDSLMPANVIKYLTCLKSMENQEIQPLSLDIPFYRSRKIS</sequence>
<evidence type="ECO:0000256" key="4">
    <source>
        <dbReference type="ARBA" id="ARBA00024750"/>
    </source>
</evidence>
<keyword evidence="6" id="KW-1185">Reference proteome</keyword>
<protein>
    <submittedName>
        <fullName evidence="7">START domain-containing protein</fullName>
    </submittedName>
</protein>
<dbReference type="CDD" id="cd00177">
    <property type="entry name" value="START"/>
    <property type="match status" value="1"/>
</dbReference>
<keyword evidence="1" id="KW-0813">Transport</keyword>
<keyword evidence="3" id="KW-0446">Lipid-binding</keyword>
<dbReference type="InterPro" id="IPR023393">
    <property type="entry name" value="START-like_dom_sf"/>
</dbReference>
<dbReference type="Pfam" id="PF01852">
    <property type="entry name" value="START"/>
    <property type="match status" value="1"/>
</dbReference>
<dbReference type="WBParaSite" id="nRc.2.0.1.t40616-RA">
    <property type="protein sequence ID" value="nRc.2.0.1.t40616-RA"/>
    <property type="gene ID" value="nRc.2.0.1.g40616"/>
</dbReference>
<evidence type="ECO:0000313" key="6">
    <source>
        <dbReference type="Proteomes" id="UP000887565"/>
    </source>
</evidence>
<keyword evidence="2" id="KW-0445">Lipid transport</keyword>
<accession>A0A915KPA1</accession>
<dbReference type="SUPFAM" id="SSF55961">
    <property type="entry name" value="Bet v1-like"/>
    <property type="match status" value="1"/>
</dbReference>
<proteinExistence type="predicted"/>
<evidence type="ECO:0000313" key="7">
    <source>
        <dbReference type="WBParaSite" id="nRc.2.0.1.t40616-RA"/>
    </source>
</evidence>
<name>A0A915KPA1_ROMCU</name>
<dbReference type="OMA" id="KFVRGWN"/>
<evidence type="ECO:0000256" key="2">
    <source>
        <dbReference type="ARBA" id="ARBA00023055"/>
    </source>
</evidence>
<comment type="function">
    <text evidence="4">May be involved in the intracellular transport of sterols or other lipids. May bind cholesterol or other sterols.</text>
</comment>
<dbReference type="PANTHER" id="PTHR46374">
    <property type="entry name" value="PROTEIN CBG07384"/>
    <property type="match status" value="1"/>
</dbReference>
<dbReference type="PANTHER" id="PTHR46374:SF1">
    <property type="entry name" value="START DOMAIN-CONTAINING PROTEIN"/>
    <property type="match status" value="1"/>
</dbReference>
<dbReference type="PROSITE" id="PS50848">
    <property type="entry name" value="START"/>
    <property type="match status" value="1"/>
</dbReference>
<evidence type="ECO:0000256" key="1">
    <source>
        <dbReference type="ARBA" id="ARBA00022448"/>
    </source>
</evidence>